<evidence type="ECO:0000256" key="1">
    <source>
        <dbReference type="SAM" id="Phobius"/>
    </source>
</evidence>
<keyword evidence="1" id="KW-0472">Membrane</keyword>
<reference evidence="2 3" key="1">
    <citation type="journal article" date="2019" name="Int. J. Syst. Evol. Microbiol.">
        <title>The Global Catalogue of Microorganisms (GCM) 10K type strain sequencing project: providing services to taxonomists for standard genome sequencing and annotation.</title>
        <authorList>
            <consortium name="The Broad Institute Genomics Platform"/>
            <consortium name="The Broad Institute Genome Sequencing Center for Infectious Disease"/>
            <person name="Wu L."/>
            <person name="Ma J."/>
        </authorList>
    </citation>
    <scope>NUCLEOTIDE SEQUENCE [LARGE SCALE GENOMIC DNA]</scope>
    <source>
        <strain evidence="2 3">JCM 15672</strain>
    </source>
</reference>
<keyword evidence="3" id="KW-1185">Reference proteome</keyword>
<evidence type="ECO:0000313" key="3">
    <source>
        <dbReference type="Proteomes" id="UP001501196"/>
    </source>
</evidence>
<comment type="caution">
    <text evidence="2">The sequence shown here is derived from an EMBL/GenBank/DDBJ whole genome shotgun (WGS) entry which is preliminary data.</text>
</comment>
<protein>
    <submittedName>
        <fullName evidence="2">Uncharacterized protein</fullName>
    </submittedName>
</protein>
<accession>A0ABN2UWC8</accession>
<keyword evidence="1" id="KW-0812">Transmembrane</keyword>
<gene>
    <name evidence="2" type="ORF">GCM10009819_29590</name>
</gene>
<sequence>MTTLQAGISSTALWPADWSQFIPDLLSSAAIGAAVGLVIYLWEQRSQRKQAQALAIASWRVARSTVAVSMPDPAPNDPPTDPRHNDRFEAIAAAIDGLPVAVWADAAPSNAELSLARELAIELPIYAECGQRLVETVKIALVDAGHTSFFSPDTDYLVDATLRSRTPAGAAINDMTGPFIRALGGGDQTSKYDALNQTAREAAGYGPLQQAGMDFNAAYERIAGLYNDLRALLRPTLLREGTA</sequence>
<feature type="transmembrane region" description="Helical" evidence="1">
    <location>
        <begin position="20"/>
        <end position="42"/>
    </location>
</feature>
<dbReference type="RefSeq" id="WP_344376064.1">
    <property type="nucleotide sequence ID" value="NZ_BAAAPW010000005.1"/>
</dbReference>
<organism evidence="2 3">
    <name type="scientific">Agromyces tropicus</name>
    <dbReference type="NCBI Taxonomy" id="555371"/>
    <lineage>
        <taxon>Bacteria</taxon>
        <taxon>Bacillati</taxon>
        <taxon>Actinomycetota</taxon>
        <taxon>Actinomycetes</taxon>
        <taxon>Micrococcales</taxon>
        <taxon>Microbacteriaceae</taxon>
        <taxon>Agromyces</taxon>
    </lineage>
</organism>
<dbReference type="EMBL" id="BAAAPW010000005">
    <property type="protein sequence ID" value="GAA2041648.1"/>
    <property type="molecule type" value="Genomic_DNA"/>
</dbReference>
<dbReference type="Proteomes" id="UP001501196">
    <property type="component" value="Unassembled WGS sequence"/>
</dbReference>
<proteinExistence type="predicted"/>
<evidence type="ECO:0000313" key="2">
    <source>
        <dbReference type="EMBL" id="GAA2041648.1"/>
    </source>
</evidence>
<name>A0ABN2UWC8_9MICO</name>
<keyword evidence="1" id="KW-1133">Transmembrane helix</keyword>